<feature type="region of interest" description="Disordered" evidence="1">
    <location>
        <begin position="1"/>
        <end position="24"/>
    </location>
</feature>
<proteinExistence type="predicted"/>
<dbReference type="Proteomes" id="UP000238479">
    <property type="component" value="Chromosome 7"/>
</dbReference>
<comment type="caution">
    <text evidence="3">The sequence shown here is derived from an EMBL/GenBank/DDBJ whole genome shotgun (WGS) entry which is preliminary data.</text>
</comment>
<dbReference type="AlphaFoldDB" id="A0A2P6SQ96"/>
<accession>A0A2P6SQ96</accession>
<evidence type="ECO:0000313" key="4">
    <source>
        <dbReference type="Proteomes" id="UP000238479"/>
    </source>
</evidence>
<dbReference type="Gramene" id="PRQ18314">
    <property type="protein sequence ID" value="PRQ18314"/>
    <property type="gene ID" value="RchiOBHm_Chr7g0204621"/>
</dbReference>
<evidence type="ECO:0000313" key="2">
    <source>
        <dbReference type="EMBL" id="PRQ18314.1"/>
    </source>
</evidence>
<protein>
    <submittedName>
        <fullName evidence="3">Uncharacterized protein</fullName>
    </submittedName>
</protein>
<dbReference type="EMBL" id="PDCK01000028">
    <property type="protein sequence ID" value="PRQ60869.1"/>
    <property type="molecule type" value="Genomic_DNA"/>
</dbReference>
<sequence>MEERERERIRKKLKGKRESTGRTRVTPSHFLFSSSVAALPFSGEFVAVRPPQDASLGTA</sequence>
<gene>
    <name evidence="3" type="ORF">RchiOBHm_Chr0c31g0501401</name>
    <name evidence="2" type="ORF">RchiOBHm_Chr7g0204621</name>
</gene>
<evidence type="ECO:0000256" key="1">
    <source>
        <dbReference type="SAM" id="MobiDB-lite"/>
    </source>
</evidence>
<keyword evidence="4" id="KW-1185">Reference proteome</keyword>
<name>A0A2P6SQ96_ROSCH</name>
<evidence type="ECO:0000313" key="3">
    <source>
        <dbReference type="EMBL" id="PRQ60869.1"/>
    </source>
</evidence>
<dbReference type="Gramene" id="PRQ60869">
    <property type="protein sequence ID" value="PRQ60869"/>
    <property type="gene ID" value="RchiOBHm_Chr0c31g0501401"/>
</dbReference>
<dbReference type="EMBL" id="PDCK01000045">
    <property type="protein sequence ID" value="PRQ18314.1"/>
    <property type="molecule type" value="Genomic_DNA"/>
</dbReference>
<organism evidence="3 4">
    <name type="scientific">Rosa chinensis</name>
    <name type="common">China rose</name>
    <dbReference type="NCBI Taxonomy" id="74649"/>
    <lineage>
        <taxon>Eukaryota</taxon>
        <taxon>Viridiplantae</taxon>
        <taxon>Streptophyta</taxon>
        <taxon>Embryophyta</taxon>
        <taxon>Tracheophyta</taxon>
        <taxon>Spermatophyta</taxon>
        <taxon>Magnoliopsida</taxon>
        <taxon>eudicotyledons</taxon>
        <taxon>Gunneridae</taxon>
        <taxon>Pentapetalae</taxon>
        <taxon>rosids</taxon>
        <taxon>fabids</taxon>
        <taxon>Rosales</taxon>
        <taxon>Rosaceae</taxon>
        <taxon>Rosoideae</taxon>
        <taxon>Rosoideae incertae sedis</taxon>
        <taxon>Rosa</taxon>
    </lineage>
</organism>
<reference evidence="3 4" key="1">
    <citation type="journal article" date="2018" name="Nat. Genet.">
        <title>The Rosa genome provides new insights in the design of modern roses.</title>
        <authorList>
            <person name="Bendahmane M."/>
        </authorList>
    </citation>
    <scope>NUCLEOTIDE SEQUENCE [LARGE SCALE GENOMIC DNA]</scope>
    <source>
        <strain evidence="4">cv. Old Blush</strain>
    </source>
</reference>